<evidence type="ECO:0000313" key="2">
    <source>
        <dbReference type="EMBL" id="MCD5309821.1"/>
    </source>
</evidence>
<keyword evidence="2" id="KW-0966">Cell projection</keyword>
<name>A0A9X1SS24_9ACTN</name>
<evidence type="ECO:0000313" key="3">
    <source>
        <dbReference type="Proteomes" id="UP001138997"/>
    </source>
</evidence>
<comment type="caution">
    <text evidence="2">The sequence shown here is derived from an EMBL/GenBank/DDBJ whole genome shotgun (WGS) entry which is preliminary data.</text>
</comment>
<dbReference type="Gene3D" id="1.20.58.300">
    <property type="entry name" value="FlgN-like"/>
    <property type="match status" value="1"/>
</dbReference>
<dbReference type="RefSeq" id="WP_231438739.1">
    <property type="nucleotide sequence ID" value="NZ_JAJOMB010000001.1"/>
</dbReference>
<keyword evidence="2" id="KW-0282">Flagellum</keyword>
<keyword evidence="1" id="KW-1005">Bacterial flagellum biogenesis</keyword>
<evidence type="ECO:0000256" key="1">
    <source>
        <dbReference type="ARBA" id="ARBA00022795"/>
    </source>
</evidence>
<keyword evidence="2" id="KW-0969">Cilium</keyword>
<organism evidence="2 3">
    <name type="scientific">Kineosporia babensis</name>
    <dbReference type="NCBI Taxonomy" id="499548"/>
    <lineage>
        <taxon>Bacteria</taxon>
        <taxon>Bacillati</taxon>
        <taxon>Actinomycetota</taxon>
        <taxon>Actinomycetes</taxon>
        <taxon>Kineosporiales</taxon>
        <taxon>Kineosporiaceae</taxon>
        <taxon>Kineosporia</taxon>
    </lineage>
</organism>
<keyword evidence="3" id="KW-1185">Reference proteome</keyword>
<accession>A0A9X1SS24</accession>
<proteinExistence type="predicted"/>
<reference evidence="2" key="1">
    <citation type="submission" date="2021-11" db="EMBL/GenBank/DDBJ databases">
        <title>Streptomyces corallinus and Kineosporia corallina sp. nov., two new coral-derived marine actinobacteria.</title>
        <authorList>
            <person name="Buangrab K."/>
            <person name="Sutthacheep M."/>
            <person name="Yeemin T."/>
            <person name="Harunari E."/>
            <person name="Igarashi Y."/>
            <person name="Sripreechasak P."/>
            <person name="Kanchanasin P."/>
            <person name="Tanasupawat S."/>
            <person name="Phongsopitanun W."/>
        </authorList>
    </citation>
    <scope>NUCLEOTIDE SEQUENCE</scope>
    <source>
        <strain evidence="2">JCM 31032</strain>
    </source>
</reference>
<dbReference type="GO" id="GO:0044780">
    <property type="term" value="P:bacterial-type flagellum assembly"/>
    <property type="evidence" value="ECO:0007669"/>
    <property type="project" value="InterPro"/>
</dbReference>
<protein>
    <submittedName>
        <fullName evidence="2">Flagellar protein FlgN</fullName>
    </submittedName>
</protein>
<sequence>MSLPDLAAVLWRQRELIERLCYRLECEQLLLAAGRMNRIAFAVSEVETVVEDLQVLELQRGETADRASAELGLPAGSGLSDLAAAAQPPWTGVLLEHRAALIALTAELHALADANKTMISSGMALVEAAMNSLGSLSPHQAVGYDATGHADPVTGRMPAVIDRVL</sequence>
<gene>
    <name evidence="2" type="ORF">LR394_02865</name>
</gene>
<dbReference type="InterPro" id="IPR007809">
    <property type="entry name" value="FlgN-like"/>
</dbReference>
<dbReference type="InterPro" id="IPR036679">
    <property type="entry name" value="FlgN-like_sf"/>
</dbReference>
<dbReference type="EMBL" id="JAJOMB010000001">
    <property type="protein sequence ID" value="MCD5309821.1"/>
    <property type="molecule type" value="Genomic_DNA"/>
</dbReference>
<dbReference type="SUPFAM" id="SSF140566">
    <property type="entry name" value="FlgN-like"/>
    <property type="match status" value="1"/>
</dbReference>
<dbReference type="Pfam" id="PF05130">
    <property type="entry name" value="FlgN"/>
    <property type="match status" value="1"/>
</dbReference>
<dbReference type="AlphaFoldDB" id="A0A9X1SS24"/>
<dbReference type="Proteomes" id="UP001138997">
    <property type="component" value="Unassembled WGS sequence"/>
</dbReference>